<reference evidence="2 3" key="1">
    <citation type="submission" date="2018-04" db="EMBL/GenBank/DDBJ databases">
        <title>Novel species isolated from glacier.</title>
        <authorList>
            <person name="Liu Q."/>
            <person name="Xin Y.-H."/>
        </authorList>
    </citation>
    <scope>NUCLEOTIDE SEQUENCE [LARGE SCALE GENOMIC DNA]</scope>
    <source>
        <strain evidence="2 3">GT1R17</strain>
    </source>
</reference>
<dbReference type="EMBL" id="QANS01000006">
    <property type="protein sequence ID" value="PTU30245.1"/>
    <property type="molecule type" value="Genomic_DNA"/>
</dbReference>
<dbReference type="InterPro" id="IPR029068">
    <property type="entry name" value="Glyas_Bleomycin-R_OHBP_Dase"/>
</dbReference>
<dbReference type="Proteomes" id="UP000244248">
    <property type="component" value="Unassembled WGS sequence"/>
</dbReference>
<dbReference type="OrthoDB" id="9812656at2"/>
<evidence type="ECO:0000313" key="2">
    <source>
        <dbReference type="EMBL" id="PTU30245.1"/>
    </source>
</evidence>
<protein>
    <submittedName>
        <fullName evidence="2">Glyoxalase</fullName>
    </submittedName>
</protein>
<sequence length="111" mass="11956">MALHSLFYPAQSLETELQFFQQGLGLAARFRDGQRYAALDAGGLTIGIAAEDERICTQAAAVFRVADIEQSLALLMAAGATLLRPLERGPHEWRAVVASPAGHHLILSSKL</sequence>
<accession>A0A2T5MCF6</accession>
<dbReference type="AlphaFoldDB" id="A0A2T5MCF6"/>
<comment type="caution">
    <text evidence="2">The sequence shown here is derived from an EMBL/GenBank/DDBJ whole genome shotgun (WGS) entry which is preliminary data.</text>
</comment>
<dbReference type="SUPFAM" id="SSF54593">
    <property type="entry name" value="Glyoxalase/Bleomycin resistance protein/Dihydroxybiphenyl dioxygenase"/>
    <property type="match status" value="1"/>
</dbReference>
<evidence type="ECO:0000313" key="3">
    <source>
        <dbReference type="Proteomes" id="UP000244248"/>
    </source>
</evidence>
<organism evidence="2 3">
    <name type="scientific">Stenotrophobium rhamnosiphilum</name>
    <dbReference type="NCBI Taxonomy" id="2029166"/>
    <lineage>
        <taxon>Bacteria</taxon>
        <taxon>Pseudomonadati</taxon>
        <taxon>Pseudomonadota</taxon>
        <taxon>Gammaproteobacteria</taxon>
        <taxon>Nevskiales</taxon>
        <taxon>Nevskiaceae</taxon>
        <taxon>Stenotrophobium</taxon>
    </lineage>
</organism>
<keyword evidence="3" id="KW-1185">Reference proteome</keyword>
<evidence type="ECO:0000259" key="1">
    <source>
        <dbReference type="Pfam" id="PF18029"/>
    </source>
</evidence>
<feature type="domain" description="Glyoxalase-like" evidence="1">
    <location>
        <begin position="11"/>
        <end position="105"/>
    </location>
</feature>
<dbReference type="Gene3D" id="3.10.180.10">
    <property type="entry name" value="2,3-Dihydroxybiphenyl 1,2-Dioxygenase, domain 1"/>
    <property type="match status" value="1"/>
</dbReference>
<proteinExistence type="predicted"/>
<dbReference type="RefSeq" id="WP_107941186.1">
    <property type="nucleotide sequence ID" value="NZ_QANS01000006.1"/>
</dbReference>
<dbReference type="InterPro" id="IPR041581">
    <property type="entry name" value="Glyoxalase_6"/>
</dbReference>
<dbReference type="Pfam" id="PF18029">
    <property type="entry name" value="Glyoxalase_6"/>
    <property type="match status" value="1"/>
</dbReference>
<name>A0A2T5MCF6_9GAMM</name>
<gene>
    <name evidence="2" type="ORF">CJD38_14940</name>
</gene>